<keyword evidence="2" id="KW-1185">Reference proteome</keyword>
<name>A0ABX7DXB3_9BACI</name>
<organism evidence="1 2">
    <name type="scientific">Heyndrickxia vini</name>
    <dbReference type="NCBI Taxonomy" id="1476025"/>
    <lineage>
        <taxon>Bacteria</taxon>
        <taxon>Bacillati</taxon>
        <taxon>Bacillota</taxon>
        <taxon>Bacilli</taxon>
        <taxon>Bacillales</taxon>
        <taxon>Bacillaceae</taxon>
        <taxon>Heyndrickxia</taxon>
    </lineage>
</organism>
<reference evidence="1 2" key="1">
    <citation type="submission" date="2020-11" db="EMBL/GenBank/DDBJ databases">
        <title>Taxonomic evaluation of the Bacillus sporothermodurans group of bacteria based on whole genome sequences.</title>
        <authorList>
            <person name="Fiedler G."/>
            <person name="Herbstmann A.-D."/>
            <person name="Doll E."/>
            <person name="Wenning M."/>
            <person name="Brinks E."/>
            <person name="Kabisch J."/>
            <person name="Breitenwieser F."/>
            <person name="Lappann M."/>
            <person name="Boehnlein C."/>
            <person name="Franz C."/>
        </authorList>
    </citation>
    <scope>NUCLEOTIDE SEQUENCE [LARGE SCALE GENOMIC DNA]</scope>
    <source>
        <strain evidence="1 2">JCM 19841</strain>
    </source>
</reference>
<evidence type="ECO:0000313" key="1">
    <source>
        <dbReference type="EMBL" id="QQZ07755.1"/>
    </source>
</evidence>
<accession>A0ABX7DXB3</accession>
<sequence>MEKFTVEITPNWSLLEFNEVKEIRELERIFVIFIDISLILGKYHGF</sequence>
<dbReference type="Proteomes" id="UP000595691">
    <property type="component" value="Chromosome"/>
</dbReference>
<protein>
    <submittedName>
        <fullName evidence="1">Uncharacterized protein</fullName>
    </submittedName>
</protein>
<evidence type="ECO:0000313" key="2">
    <source>
        <dbReference type="Proteomes" id="UP000595691"/>
    </source>
</evidence>
<gene>
    <name evidence="1" type="ORF">I5776_11680</name>
</gene>
<dbReference type="EMBL" id="CP065425">
    <property type="protein sequence ID" value="QQZ07755.1"/>
    <property type="molecule type" value="Genomic_DNA"/>
</dbReference>
<proteinExistence type="predicted"/>
<dbReference type="RefSeq" id="WP_202776588.1">
    <property type="nucleotide sequence ID" value="NZ_CP065425.1"/>
</dbReference>